<name>A0ABP8VYC0_9ACTN</name>
<protein>
    <submittedName>
        <fullName evidence="1">Uncharacterized protein</fullName>
    </submittedName>
</protein>
<reference evidence="2" key="1">
    <citation type="journal article" date="2019" name="Int. J. Syst. Evol. Microbiol.">
        <title>The Global Catalogue of Microorganisms (GCM) 10K type strain sequencing project: providing services to taxonomists for standard genome sequencing and annotation.</title>
        <authorList>
            <consortium name="The Broad Institute Genomics Platform"/>
            <consortium name="The Broad Institute Genome Sequencing Center for Infectious Disease"/>
            <person name="Wu L."/>
            <person name="Ma J."/>
        </authorList>
    </citation>
    <scope>NUCLEOTIDE SEQUENCE [LARGE SCALE GENOMIC DNA]</scope>
    <source>
        <strain evidence="2">JCM 18127</strain>
    </source>
</reference>
<organism evidence="1 2">
    <name type="scientific">Nocardioides nanhaiensis</name>
    <dbReference type="NCBI Taxonomy" id="1476871"/>
    <lineage>
        <taxon>Bacteria</taxon>
        <taxon>Bacillati</taxon>
        <taxon>Actinomycetota</taxon>
        <taxon>Actinomycetes</taxon>
        <taxon>Propionibacteriales</taxon>
        <taxon>Nocardioidaceae</taxon>
        <taxon>Nocardioides</taxon>
    </lineage>
</organism>
<gene>
    <name evidence="1" type="ORF">GCM10023226_11640</name>
</gene>
<sequence length="59" mass="6304">MTTTVPVNAEATREAVAEMLADESRVKIRPTSGQKRALTRSRYVASSGKVAGGRVRKTG</sequence>
<evidence type="ECO:0000313" key="1">
    <source>
        <dbReference type="EMBL" id="GAA4676117.1"/>
    </source>
</evidence>
<accession>A0ABP8VYC0</accession>
<comment type="caution">
    <text evidence="1">The sequence shown here is derived from an EMBL/GenBank/DDBJ whole genome shotgun (WGS) entry which is preliminary data.</text>
</comment>
<dbReference type="Proteomes" id="UP001500621">
    <property type="component" value="Unassembled WGS sequence"/>
</dbReference>
<proteinExistence type="predicted"/>
<dbReference type="RefSeq" id="WP_345263569.1">
    <property type="nucleotide sequence ID" value="NZ_BAABIM010000001.1"/>
</dbReference>
<keyword evidence="2" id="KW-1185">Reference proteome</keyword>
<dbReference type="EMBL" id="BAABIM010000001">
    <property type="protein sequence ID" value="GAA4676117.1"/>
    <property type="molecule type" value="Genomic_DNA"/>
</dbReference>
<evidence type="ECO:0000313" key="2">
    <source>
        <dbReference type="Proteomes" id="UP001500621"/>
    </source>
</evidence>